<evidence type="ECO:0000256" key="5">
    <source>
        <dbReference type="ARBA" id="ARBA00022475"/>
    </source>
</evidence>
<dbReference type="PANTHER" id="PTHR47685:SF1">
    <property type="entry name" value="MAGNESIUM TRANSPORT PROTEIN CORA"/>
    <property type="match status" value="1"/>
</dbReference>
<comment type="catalytic activity">
    <reaction evidence="12">
        <text>Mg(2+)(in) = Mg(2+)(out)</text>
        <dbReference type="Rhea" id="RHEA:29827"/>
        <dbReference type="ChEBI" id="CHEBI:18420"/>
    </reaction>
</comment>
<evidence type="ECO:0000256" key="1">
    <source>
        <dbReference type="ARBA" id="ARBA00004429"/>
    </source>
</evidence>
<evidence type="ECO:0000256" key="2">
    <source>
        <dbReference type="ARBA" id="ARBA00009765"/>
    </source>
</evidence>
<organism evidence="14 15">
    <name type="scientific">Pseudochelatococcus contaminans</name>
    <dbReference type="NCBI Taxonomy" id="1538103"/>
    <lineage>
        <taxon>Bacteria</taxon>
        <taxon>Pseudomonadati</taxon>
        <taxon>Pseudomonadota</taxon>
        <taxon>Alphaproteobacteria</taxon>
        <taxon>Hyphomicrobiales</taxon>
        <taxon>Chelatococcaceae</taxon>
        <taxon>Pseudochelatococcus</taxon>
    </lineage>
</organism>
<evidence type="ECO:0000256" key="4">
    <source>
        <dbReference type="ARBA" id="ARBA00022448"/>
    </source>
</evidence>
<dbReference type="PANTHER" id="PTHR47685">
    <property type="entry name" value="MAGNESIUM TRANSPORT PROTEIN CORA"/>
    <property type="match status" value="1"/>
</dbReference>
<evidence type="ECO:0000256" key="12">
    <source>
        <dbReference type="ARBA" id="ARBA00034269"/>
    </source>
</evidence>
<keyword evidence="8 13" id="KW-0460">Magnesium</keyword>
<dbReference type="SUPFAM" id="SSF143865">
    <property type="entry name" value="CorA soluble domain-like"/>
    <property type="match status" value="1"/>
</dbReference>
<dbReference type="RefSeq" id="WP_183750647.1">
    <property type="nucleotide sequence ID" value="NZ_JACICC010000001.1"/>
</dbReference>
<keyword evidence="9 13" id="KW-1133">Transmembrane helix</keyword>
<sequence length="346" mass="38016">MLIVYSVAPAGVQPRGGNNHADAEVSADTPLTGSRLVRHQLEPGEPIPADALWIDLVQPTRSEERLVEQTLNIEMPTQEDMDDIEASELLYHENGARYITVKLIVAVDDEPDMAGVTFVLKGNTLATVRYDEPRAFPMYVTRASRAGGAGTTADAIFHGLIETVIDRTAELLQATAEQINALSRSVFDPKSKAASIAHQQTLRSLGSAGTLIAMSRESLASLERALLFITASYRGTGAAGDLRKDIRSTLRDIQSLEEYANFQSGKVQFLLDATLGLVNLEQNNIIKLFSVMSVVFMPPTLIASIYGMNFQDMPELGWDFGYPVAIIVMIMAAVTPYFFFRWKGWL</sequence>
<keyword evidence="15" id="KW-1185">Reference proteome</keyword>
<dbReference type="GO" id="GO:0015099">
    <property type="term" value="F:nickel cation transmembrane transporter activity"/>
    <property type="evidence" value="ECO:0007669"/>
    <property type="project" value="TreeGrafter"/>
</dbReference>
<dbReference type="EMBL" id="JACICC010000001">
    <property type="protein sequence ID" value="MBB3808683.1"/>
    <property type="molecule type" value="Genomic_DNA"/>
</dbReference>
<dbReference type="InterPro" id="IPR045863">
    <property type="entry name" value="CorA_TM1_TM2"/>
</dbReference>
<keyword evidence="5 13" id="KW-1003">Cell membrane</keyword>
<evidence type="ECO:0000256" key="11">
    <source>
        <dbReference type="ARBA" id="ARBA00023136"/>
    </source>
</evidence>
<keyword evidence="7 13" id="KW-0812">Transmembrane</keyword>
<comment type="function">
    <text evidence="13">Mediates influx of magnesium ions.</text>
</comment>
<dbReference type="FunFam" id="1.20.58.340:FF:000001">
    <property type="entry name" value="Magnesium transport protein CorA"/>
    <property type="match status" value="1"/>
</dbReference>
<name>A0A7W6EF94_9HYPH</name>
<keyword evidence="11 13" id="KW-0472">Membrane</keyword>
<dbReference type="GO" id="GO:0015087">
    <property type="term" value="F:cobalt ion transmembrane transporter activity"/>
    <property type="evidence" value="ECO:0007669"/>
    <property type="project" value="UniProtKB-UniRule"/>
</dbReference>
<dbReference type="AlphaFoldDB" id="A0A7W6EF94"/>
<dbReference type="NCBIfam" id="TIGR00383">
    <property type="entry name" value="corA"/>
    <property type="match status" value="1"/>
</dbReference>
<comment type="similarity">
    <text evidence="2 13">Belongs to the CorA metal ion transporter (MIT) (TC 1.A.35) family.</text>
</comment>
<reference evidence="14 15" key="1">
    <citation type="submission" date="2020-08" db="EMBL/GenBank/DDBJ databases">
        <title>Genomic Encyclopedia of Type Strains, Phase IV (KMG-IV): sequencing the most valuable type-strain genomes for metagenomic binning, comparative biology and taxonomic classification.</title>
        <authorList>
            <person name="Goeker M."/>
        </authorList>
    </citation>
    <scope>NUCLEOTIDE SEQUENCE [LARGE SCALE GENOMIC DNA]</scope>
    <source>
        <strain evidence="14 15">DSM 28760</strain>
    </source>
</reference>
<dbReference type="Proteomes" id="UP000537592">
    <property type="component" value="Unassembled WGS sequence"/>
</dbReference>
<comment type="subcellular location">
    <subcellularLocation>
        <location evidence="1">Cell inner membrane</location>
        <topology evidence="1">Multi-pass membrane protein</topology>
    </subcellularLocation>
    <subcellularLocation>
        <location evidence="13">Membrane</location>
        <topology evidence="13">Multi-pass membrane protein</topology>
    </subcellularLocation>
</comment>
<keyword evidence="10 13" id="KW-0406">Ion transport</keyword>
<dbReference type="InterPro" id="IPR045861">
    <property type="entry name" value="CorA_cytoplasmic_dom"/>
</dbReference>
<accession>A0A7W6EF94</accession>
<dbReference type="CDD" id="cd12837">
    <property type="entry name" value="EcCorA-like_u1"/>
    <property type="match status" value="1"/>
</dbReference>
<evidence type="ECO:0000256" key="10">
    <source>
        <dbReference type="ARBA" id="ARBA00023065"/>
    </source>
</evidence>
<feature type="transmembrane region" description="Helical" evidence="13">
    <location>
        <begin position="288"/>
        <end position="308"/>
    </location>
</feature>
<proteinExistence type="inferred from homology"/>
<dbReference type="Gene3D" id="1.20.58.340">
    <property type="entry name" value="Magnesium transport protein CorA, transmembrane region"/>
    <property type="match status" value="2"/>
</dbReference>
<evidence type="ECO:0000256" key="8">
    <source>
        <dbReference type="ARBA" id="ARBA00022842"/>
    </source>
</evidence>
<evidence type="ECO:0000256" key="3">
    <source>
        <dbReference type="ARBA" id="ARBA00019439"/>
    </source>
</evidence>
<protein>
    <recommendedName>
        <fullName evidence="3 13">Magnesium transport protein CorA</fullName>
    </recommendedName>
</protein>
<gene>
    <name evidence="13" type="primary">corA</name>
    <name evidence="14" type="ORF">FHS81_000737</name>
</gene>
<dbReference type="Gene3D" id="3.30.460.20">
    <property type="entry name" value="CorA soluble domain-like"/>
    <property type="match status" value="1"/>
</dbReference>
<dbReference type="InterPro" id="IPR050829">
    <property type="entry name" value="CorA_MIT"/>
</dbReference>
<dbReference type="GO" id="GO:0005886">
    <property type="term" value="C:plasma membrane"/>
    <property type="evidence" value="ECO:0007669"/>
    <property type="project" value="UniProtKB-SubCell"/>
</dbReference>
<evidence type="ECO:0000256" key="9">
    <source>
        <dbReference type="ARBA" id="ARBA00022989"/>
    </source>
</evidence>
<dbReference type="GO" id="GO:0015095">
    <property type="term" value="F:magnesium ion transmembrane transporter activity"/>
    <property type="evidence" value="ECO:0007669"/>
    <property type="project" value="UniProtKB-UniRule"/>
</dbReference>
<comment type="caution">
    <text evidence="14">The sequence shown here is derived from an EMBL/GenBank/DDBJ whole genome shotgun (WGS) entry which is preliminary data.</text>
</comment>
<keyword evidence="4 13" id="KW-0813">Transport</keyword>
<evidence type="ECO:0000256" key="6">
    <source>
        <dbReference type="ARBA" id="ARBA00022519"/>
    </source>
</evidence>
<keyword evidence="6" id="KW-0997">Cell inner membrane</keyword>
<evidence type="ECO:0000256" key="7">
    <source>
        <dbReference type="ARBA" id="ARBA00022692"/>
    </source>
</evidence>
<evidence type="ECO:0000313" key="14">
    <source>
        <dbReference type="EMBL" id="MBB3808683.1"/>
    </source>
</evidence>
<evidence type="ECO:0000256" key="13">
    <source>
        <dbReference type="RuleBase" id="RU362010"/>
    </source>
</evidence>
<evidence type="ECO:0000313" key="15">
    <source>
        <dbReference type="Proteomes" id="UP000537592"/>
    </source>
</evidence>
<dbReference type="SUPFAM" id="SSF144083">
    <property type="entry name" value="Magnesium transport protein CorA, transmembrane region"/>
    <property type="match status" value="1"/>
</dbReference>
<dbReference type="InterPro" id="IPR002523">
    <property type="entry name" value="MgTranspt_CorA/ZnTranspt_ZntB"/>
</dbReference>
<dbReference type="InterPro" id="IPR004488">
    <property type="entry name" value="Mg/Co-transport_prot_CorA"/>
</dbReference>
<dbReference type="Pfam" id="PF01544">
    <property type="entry name" value="CorA"/>
    <property type="match status" value="1"/>
</dbReference>
<feature type="transmembrane region" description="Helical" evidence="13">
    <location>
        <begin position="320"/>
        <end position="340"/>
    </location>
</feature>